<gene>
    <name evidence="2" type="ORF">GSLYS_00017979001</name>
</gene>
<feature type="compositionally biased region" description="Polar residues" evidence="1">
    <location>
        <begin position="78"/>
        <end position="100"/>
    </location>
</feature>
<dbReference type="AlphaFoldDB" id="A0AAV2IFP7"/>
<sequence length="387" mass="43976">MFMKNTETIEVKLSEEPLCVDKAKKPPVTSLKATFSATPLYKANESMSHIQGHAVPHINNSIPLSSFSLFAGDSELGTSFSHPQSDTSQASNNLTFSHHQQPGRGYDLTLTNKAKATPGVSFQNKMKNDTQMFSLNSRQKNDEKLGQNQKVINEVSWKVTQKKKTLTKQLRKGCSETCRRKCNQVVSQAIREELFSEFWQLENDTCRREYILTIVNKVPKKSNRTTESRRGCTIEWSVPLNGALVIVCKKFFLDTFDISENFVKTVHDKIERNADSMADMRGKHGKRSVVFAKEEKEMEKFIKSLAIYKAVRCVRCNTDFPRWCLESSLSLNQLYKEYANDRKQQGVKPACKTSFKNLCAKKFNLKYNSGVENICELCSLASTAVNE</sequence>
<comment type="caution">
    <text evidence="2">The sequence shown here is derived from an EMBL/GenBank/DDBJ whole genome shotgun (WGS) entry which is preliminary data.</text>
</comment>
<protein>
    <submittedName>
        <fullName evidence="2">Uncharacterized protein</fullName>
    </submittedName>
</protein>
<evidence type="ECO:0000256" key="1">
    <source>
        <dbReference type="SAM" id="MobiDB-lite"/>
    </source>
</evidence>
<dbReference type="Proteomes" id="UP001497497">
    <property type="component" value="Unassembled WGS sequence"/>
</dbReference>
<reference evidence="2 3" key="1">
    <citation type="submission" date="2024-04" db="EMBL/GenBank/DDBJ databases">
        <authorList>
            <consortium name="Genoscope - CEA"/>
            <person name="William W."/>
        </authorList>
    </citation>
    <scope>NUCLEOTIDE SEQUENCE [LARGE SCALE GENOMIC DNA]</scope>
</reference>
<organism evidence="2 3">
    <name type="scientific">Lymnaea stagnalis</name>
    <name type="common">Great pond snail</name>
    <name type="synonym">Helix stagnalis</name>
    <dbReference type="NCBI Taxonomy" id="6523"/>
    <lineage>
        <taxon>Eukaryota</taxon>
        <taxon>Metazoa</taxon>
        <taxon>Spiralia</taxon>
        <taxon>Lophotrochozoa</taxon>
        <taxon>Mollusca</taxon>
        <taxon>Gastropoda</taxon>
        <taxon>Heterobranchia</taxon>
        <taxon>Euthyneura</taxon>
        <taxon>Panpulmonata</taxon>
        <taxon>Hygrophila</taxon>
        <taxon>Lymnaeoidea</taxon>
        <taxon>Lymnaeidae</taxon>
        <taxon>Lymnaea</taxon>
    </lineage>
</organism>
<feature type="region of interest" description="Disordered" evidence="1">
    <location>
        <begin position="78"/>
        <end position="106"/>
    </location>
</feature>
<dbReference type="PANTHER" id="PTHR10773">
    <property type="entry name" value="DNA-DIRECTED RNA POLYMERASES I, II, AND III SUBUNIT RPABC2"/>
    <property type="match status" value="1"/>
</dbReference>
<keyword evidence="3" id="KW-1185">Reference proteome</keyword>
<dbReference type="PANTHER" id="PTHR10773:SF19">
    <property type="match status" value="1"/>
</dbReference>
<evidence type="ECO:0000313" key="2">
    <source>
        <dbReference type="EMBL" id="CAL1544466.1"/>
    </source>
</evidence>
<accession>A0AAV2IFP7</accession>
<name>A0AAV2IFP7_LYMST</name>
<evidence type="ECO:0000313" key="3">
    <source>
        <dbReference type="Proteomes" id="UP001497497"/>
    </source>
</evidence>
<proteinExistence type="predicted"/>
<dbReference type="EMBL" id="CAXITT010000624">
    <property type="protein sequence ID" value="CAL1544466.1"/>
    <property type="molecule type" value="Genomic_DNA"/>
</dbReference>